<evidence type="ECO:0000313" key="10">
    <source>
        <dbReference type="Proteomes" id="UP000035368"/>
    </source>
</evidence>
<keyword evidence="6 8" id="KW-1133">Transmembrane helix</keyword>
<dbReference type="PANTHER" id="PTHR30472">
    <property type="entry name" value="FERRIC ENTEROBACTIN TRANSPORT SYSTEM PERMEASE PROTEIN"/>
    <property type="match status" value="1"/>
</dbReference>
<feature type="transmembrane region" description="Helical" evidence="8">
    <location>
        <begin position="273"/>
        <end position="293"/>
    </location>
</feature>
<dbReference type="InterPro" id="IPR000522">
    <property type="entry name" value="ABC_transptr_permease_BtuC"/>
</dbReference>
<dbReference type="EMBL" id="CP011541">
    <property type="protein sequence ID" value="AKK03749.1"/>
    <property type="molecule type" value="Genomic_DNA"/>
</dbReference>
<evidence type="ECO:0000256" key="1">
    <source>
        <dbReference type="ARBA" id="ARBA00004651"/>
    </source>
</evidence>
<name>A0A0G3GRK2_9CORY</name>
<accession>A0A0G3GRK2</accession>
<protein>
    <submittedName>
        <fullName evidence="9">ABC-type enterobactin transport system, permease component</fullName>
    </submittedName>
</protein>
<organism evidence="9 10">
    <name type="scientific">Corynebacterium epidermidicanis</name>
    <dbReference type="NCBI Taxonomy" id="1050174"/>
    <lineage>
        <taxon>Bacteria</taxon>
        <taxon>Bacillati</taxon>
        <taxon>Actinomycetota</taxon>
        <taxon>Actinomycetes</taxon>
        <taxon>Mycobacteriales</taxon>
        <taxon>Corynebacteriaceae</taxon>
        <taxon>Corynebacterium</taxon>
    </lineage>
</organism>
<dbReference type="KEGG" id="cei:CEPID_09520"/>
<evidence type="ECO:0000256" key="2">
    <source>
        <dbReference type="ARBA" id="ARBA00007935"/>
    </source>
</evidence>
<dbReference type="Proteomes" id="UP000035368">
    <property type="component" value="Chromosome"/>
</dbReference>
<feature type="transmembrane region" description="Helical" evidence="8">
    <location>
        <begin position="142"/>
        <end position="162"/>
    </location>
</feature>
<dbReference type="CDD" id="cd06550">
    <property type="entry name" value="TM_ABC_iron-siderophores_like"/>
    <property type="match status" value="1"/>
</dbReference>
<evidence type="ECO:0000256" key="8">
    <source>
        <dbReference type="SAM" id="Phobius"/>
    </source>
</evidence>
<keyword evidence="3" id="KW-0813">Transport</keyword>
<sequence>MTRYVWSSLLMLGLAAGGYLATLCVGAVFISPAHVVAVLNGGGPANVVNIIWELRLSVAIVTAVAGAALAIAGAWTQTIARNPLASPDLLGVSGGASLAVVAATALTDVTNAWFRSGYALAGAVAMLALLLLLGRKEPIDRLIIIGVALALFAQGAVSYLLLRADILRATEAQVWLAGSTAFARWEVVLPLLIGLLVFVLLGLSPHRDLRIVAHDDVTAIALGVRVQRTRLLLILAATGIVAVVVSIVGPITFVALVAPQLARLIGHTPTPPVLLSALTGAALLLWCATIAAALPVTAPVGLLTSALGGVMLVNLMMMQRTR</sequence>
<dbReference type="Gene3D" id="1.10.3470.10">
    <property type="entry name" value="ABC transporter involved in vitamin B12 uptake, BtuC"/>
    <property type="match status" value="1"/>
</dbReference>
<feature type="transmembrane region" description="Helical" evidence="8">
    <location>
        <begin position="231"/>
        <end position="253"/>
    </location>
</feature>
<evidence type="ECO:0000256" key="5">
    <source>
        <dbReference type="ARBA" id="ARBA00022692"/>
    </source>
</evidence>
<dbReference type="GO" id="GO:0022857">
    <property type="term" value="F:transmembrane transporter activity"/>
    <property type="evidence" value="ECO:0007669"/>
    <property type="project" value="InterPro"/>
</dbReference>
<gene>
    <name evidence="9" type="ORF">CEPID_09520</name>
</gene>
<comment type="subcellular location">
    <subcellularLocation>
        <location evidence="1">Cell membrane</location>
        <topology evidence="1">Multi-pass membrane protein</topology>
    </subcellularLocation>
</comment>
<evidence type="ECO:0000256" key="4">
    <source>
        <dbReference type="ARBA" id="ARBA00022475"/>
    </source>
</evidence>
<dbReference type="OrthoDB" id="4455417at2"/>
<feature type="transmembrane region" description="Helical" evidence="8">
    <location>
        <begin position="12"/>
        <end position="36"/>
    </location>
</feature>
<comment type="similarity">
    <text evidence="2">Belongs to the binding-protein-dependent transport system permease family. FecCD subfamily.</text>
</comment>
<keyword evidence="5 8" id="KW-0812">Transmembrane</keyword>
<dbReference type="AlphaFoldDB" id="A0A0G3GRK2"/>
<keyword evidence="4" id="KW-1003">Cell membrane</keyword>
<dbReference type="SUPFAM" id="SSF81345">
    <property type="entry name" value="ABC transporter involved in vitamin B12 uptake, BtuC"/>
    <property type="match status" value="1"/>
</dbReference>
<feature type="transmembrane region" description="Helical" evidence="8">
    <location>
        <begin position="56"/>
        <end position="76"/>
    </location>
</feature>
<dbReference type="Pfam" id="PF01032">
    <property type="entry name" value="FecCD"/>
    <property type="match status" value="1"/>
</dbReference>
<dbReference type="InterPro" id="IPR037294">
    <property type="entry name" value="ABC_BtuC-like"/>
</dbReference>
<evidence type="ECO:0000256" key="3">
    <source>
        <dbReference type="ARBA" id="ARBA00022448"/>
    </source>
</evidence>
<keyword evidence="7 8" id="KW-0472">Membrane</keyword>
<proteinExistence type="inferred from homology"/>
<dbReference type="PATRIC" id="fig|1050174.4.peg.1922"/>
<dbReference type="GO" id="GO:0005886">
    <property type="term" value="C:plasma membrane"/>
    <property type="evidence" value="ECO:0007669"/>
    <property type="project" value="UniProtKB-SubCell"/>
</dbReference>
<keyword evidence="10" id="KW-1185">Reference proteome</keyword>
<reference evidence="9 10" key="1">
    <citation type="submission" date="2015-05" db="EMBL/GenBank/DDBJ databases">
        <title>Complete genome sequence of Corynebacterium epidermidicanis DSM 45586, isolated from the skin of a dog suffering from pruritus.</title>
        <authorList>
            <person name="Ruckert C."/>
            <person name="Albersmeier A."/>
            <person name="Winkler A."/>
            <person name="Tauch A."/>
        </authorList>
    </citation>
    <scope>NUCLEOTIDE SEQUENCE [LARGE SCALE GENOMIC DNA]</scope>
    <source>
        <strain evidence="9 10">DSM 45586</strain>
    </source>
</reference>
<evidence type="ECO:0000256" key="6">
    <source>
        <dbReference type="ARBA" id="ARBA00022989"/>
    </source>
</evidence>
<dbReference type="GO" id="GO:0033214">
    <property type="term" value="P:siderophore-iron import into cell"/>
    <property type="evidence" value="ECO:0007669"/>
    <property type="project" value="TreeGrafter"/>
</dbReference>
<evidence type="ECO:0000313" key="9">
    <source>
        <dbReference type="EMBL" id="AKK03749.1"/>
    </source>
</evidence>
<dbReference type="STRING" id="1050174.CEPID_09520"/>
<feature type="transmembrane region" description="Helical" evidence="8">
    <location>
        <begin position="88"/>
        <end position="106"/>
    </location>
</feature>
<evidence type="ECO:0000256" key="7">
    <source>
        <dbReference type="ARBA" id="ARBA00023136"/>
    </source>
</evidence>
<dbReference type="PANTHER" id="PTHR30472:SF37">
    <property type="entry name" value="FE(3+) DICITRATE TRANSPORT SYSTEM PERMEASE PROTEIN FECD-RELATED"/>
    <property type="match status" value="1"/>
</dbReference>
<feature type="transmembrane region" description="Helical" evidence="8">
    <location>
        <begin position="182"/>
        <end position="203"/>
    </location>
</feature>
<dbReference type="RefSeq" id="WP_052843484.1">
    <property type="nucleotide sequence ID" value="NZ_CP011541.1"/>
</dbReference>
<feature type="transmembrane region" description="Helical" evidence="8">
    <location>
        <begin position="112"/>
        <end position="133"/>
    </location>
</feature>